<dbReference type="InterPro" id="IPR016166">
    <property type="entry name" value="FAD-bd_PCMH"/>
</dbReference>
<protein>
    <submittedName>
        <fullName evidence="7">6-hydroxy-D-nicotine oxidase</fullName>
    </submittedName>
</protein>
<dbReference type="Proteomes" id="UP000680865">
    <property type="component" value="Unassembled WGS sequence"/>
</dbReference>
<dbReference type="Gene3D" id="3.30.465.10">
    <property type="match status" value="1"/>
</dbReference>
<keyword evidence="3" id="KW-0285">Flavoprotein</keyword>
<comment type="similarity">
    <text evidence="2">Belongs to the oxygen-dependent FAD-linked oxidoreductase family.</text>
</comment>
<dbReference type="EMBL" id="BOQP01000004">
    <property type="protein sequence ID" value="GIM68107.1"/>
    <property type="molecule type" value="Genomic_DNA"/>
</dbReference>
<dbReference type="SUPFAM" id="SSF56176">
    <property type="entry name" value="FAD-binding/transporter-associated domain-like"/>
    <property type="match status" value="1"/>
</dbReference>
<dbReference type="GO" id="GO:0071949">
    <property type="term" value="F:FAD binding"/>
    <property type="evidence" value="ECO:0007669"/>
    <property type="project" value="InterPro"/>
</dbReference>
<evidence type="ECO:0000313" key="7">
    <source>
        <dbReference type="EMBL" id="GIM68107.1"/>
    </source>
</evidence>
<dbReference type="Pfam" id="PF01565">
    <property type="entry name" value="FAD_binding_4"/>
    <property type="match status" value="1"/>
</dbReference>
<evidence type="ECO:0000256" key="3">
    <source>
        <dbReference type="ARBA" id="ARBA00022630"/>
    </source>
</evidence>
<dbReference type="GO" id="GO:0016491">
    <property type="term" value="F:oxidoreductase activity"/>
    <property type="evidence" value="ECO:0007669"/>
    <property type="project" value="UniProtKB-KW"/>
</dbReference>
<dbReference type="InterPro" id="IPR016167">
    <property type="entry name" value="FAD-bd_PCMH_sub1"/>
</dbReference>
<accession>A0A919SAH1</accession>
<organism evidence="7 8">
    <name type="scientific">Winogradskya consettensis</name>
    <dbReference type="NCBI Taxonomy" id="113560"/>
    <lineage>
        <taxon>Bacteria</taxon>
        <taxon>Bacillati</taxon>
        <taxon>Actinomycetota</taxon>
        <taxon>Actinomycetes</taxon>
        <taxon>Micromonosporales</taxon>
        <taxon>Micromonosporaceae</taxon>
        <taxon>Winogradskya</taxon>
    </lineage>
</organism>
<evidence type="ECO:0000313" key="8">
    <source>
        <dbReference type="Proteomes" id="UP000680865"/>
    </source>
</evidence>
<dbReference type="Gene3D" id="3.30.43.10">
    <property type="entry name" value="Uridine Diphospho-n-acetylenolpyruvylglucosamine Reductase, domain 2"/>
    <property type="match status" value="1"/>
</dbReference>
<evidence type="ECO:0000259" key="6">
    <source>
        <dbReference type="PROSITE" id="PS51387"/>
    </source>
</evidence>
<keyword evidence="5" id="KW-0560">Oxidoreductase</keyword>
<dbReference type="Pfam" id="PF08031">
    <property type="entry name" value="BBE"/>
    <property type="match status" value="1"/>
</dbReference>
<feature type="domain" description="FAD-binding PCMH-type" evidence="6">
    <location>
        <begin position="37"/>
        <end position="203"/>
    </location>
</feature>
<dbReference type="RefSeq" id="WP_212995906.1">
    <property type="nucleotide sequence ID" value="NZ_BAAATW010000002.1"/>
</dbReference>
<dbReference type="InterPro" id="IPR036318">
    <property type="entry name" value="FAD-bd_PCMH-like_sf"/>
</dbReference>
<dbReference type="PANTHER" id="PTHR42973">
    <property type="entry name" value="BINDING OXIDOREDUCTASE, PUTATIVE (AFU_ORTHOLOGUE AFUA_1G17690)-RELATED"/>
    <property type="match status" value="1"/>
</dbReference>
<dbReference type="PROSITE" id="PS51387">
    <property type="entry name" value="FAD_PCMH"/>
    <property type="match status" value="1"/>
</dbReference>
<dbReference type="PANTHER" id="PTHR42973:SF39">
    <property type="entry name" value="FAD-BINDING PCMH-TYPE DOMAIN-CONTAINING PROTEIN"/>
    <property type="match status" value="1"/>
</dbReference>
<proteinExistence type="inferred from homology"/>
<gene>
    <name evidence="7" type="ORF">Aco04nite_09280</name>
</gene>
<dbReference type="InterPro" id="IPR006093">
    <property type="entry name" value="Oxy_OxRdtase_FAD_BS"/>
</dbReference>
<sequence length="443" mass="45991">MVPPPDVSALKAHLRPEQILTSATEFEALITPWNGAITHRPAVVVRCETVTDVQAVVAFAGSQGIPLSVRGRGHDWAGRALRDGGITIDLAALNSVRVDPVTRQAVVGGGTSIGELLSATGEHGLVAVTGTVASVGVVGLATGGGYGPLSGRYGLAADNLTGADVVLADGSLVTADDDLLWALRGGGGNFGVVVSARFDVHRVPSIVAGTVMYPLTQAAQVLSRLRETEFPDELYVLSAFLSGPDGTPLLLVSATWCGDAATGLAEDGPVHALARLGTPVMAEVAEQSLAGSAAAMSAGFPYGRHVDLRTRSVPEVSDEIVDVLTEHFARVPSPLSTVALHAFGGAAARVAPDATAFGLRTPHRLIEMISLWPDASRSAENRRWTADLDEALRPFALPGGYANLLGPGATDQIPFSFGANATRLRSIKEKYDPRGVFTAIPLP</sequence>
<dbReference type="Gene3D" id="3.40.462.20">
    <property type="match status" value="1"/>
</dbReference>
<keyword evidence="8" id="KW-1185">Reference proteome</keyword>
<reference evidence="7" key="1">
    <citation type="submission" date="2021-03" db="EMBL/GenBank/DDBJ databases">
        <title>Whole genome shotgun sequence of Actinoplanes consettensis NBRC 14913.</title>
        <authorList>
            <person name="Komaki H."/>
            <person name="Tamura T."/>
        </authorList>
    </citation>
    <scope>NUCLEOTIDE SEQUENCE</scope>
    <source>
        <strain evidence="7">NBRC 14913</strain>
    </source>
</reference>
<evidence type="ECO:0000256" key="5">
    <source>
        <dbReference type="ARBA" id="ARBA00023002"/>
    </source>
</evidence>
<keyword evidence="4" id="KW-0274">FAD</keyword>
<comment type="cofactor">
    <cofactor evidence="1">
        <name>FAD</name>
        <dbReference type="ChEBI" id="CHEBI:57692"/>
    </cofactor>
</comment>
<dbReference type="PROSITE" id="PS00862">
    <property type="entry name" value="OX2_COVAL_FAD"/>
    <property type="match status" value="1"/>
</dbReference>
<evidence type="ECO:0000256" key="4">
    <source>
        <dbReference type="ARBA" id="ARBA00022827"/>
    </source>
</evidence>
<dbReference type="InterPro" id="IPR050416">
    <property type="entry name" value="FAD-linked_Oxidoreductase"/>
</dbReference>
<comment type="caution">
    <text evidence="7">The sequence shown here is derived from an EMBL/GenBank/DDBJ whole genome shotgun (WGS) entry which is preliminary data.</text>
</comment>
<dbReference type="InterPro" id="IPR016169">
    <property type="entry name" value="FAD-bd_PCMH_sub2"/>
</dbReference>
<dbReference type="InterPro" id="IPR006094">
    <property type="entry name" value="Oxid_FAD_bind_N"/>
</dbReference>
<evidence type="ECO:0000256" key="2">
    <source>
        <dbReference type="ARBA" id="ARBA00005466"/>
    </source>
</evidence>
<dbReference type="InterPro" id="IPR012951">
    <property type="entry name" value="BBE"/>
</dbReference>
<name>A0A919SAH1_9ACTN</name>
<evidence type="ECO:0000256" key="1">
    <source>
        <dbReference type="ARBA" id="ARBA00001974"/>
    </source>
</evidence>
<dbReference type="AlphaFoldDB" id="A0A919SAH1"/>